<dbReference type="Gene3D" id="2.60.200.40">
    <property type="match status" value="2"/>
</dbReference>
<keyword evidence="4" id="KW-0677">Repeat</keyword>
<keyword evidence="2 11" id="KW-0808">Transferase</keyword>
<evidence type="ECO:0000256" key="7">
    <source>
        <dbReference type="ARBA" id="ARBA00022777"/>
    </source>
</evidence>
<feature type="domain" description="EF-hand" evidence="15">
    <location>
        <begin position="374"/>
        <end position="409"/>
    </location>
</feature>
<dbReference type="Pfam" id="PF00609">
    <property type="entry name" value="DAGK_acc"/>
    <property type="match status" value="1"/>
</dbReference>
<dbReference type="SMART" id="SM00046">
    <property type="entry name" value="DAGKc"/>
    <property type="match status" value="1"/>
</dbReference>
<dbReference type="OrthoDB" id="242257at2759"/>
<sequence>MPACKGTWPFSQSYASLGQTDQKRQNSKKERPSWKYRLFRNSKRGRQKKEKDNRISKPLFVPCTSALVMALQGQAQDVVDIVMVDSRKTLKDVLEEFHGNGVLSKYNPEQPINYEGFKLFMETYLDVDMPEDLCRHLFLSFVKKTPSVSRSTSREKERGAIYDVGSAVATVTTTAACAAITGSSSPIEIAGQTSGGNNNTEGNELTNGHGQESGVVTRGSPTQSRSSSKKSNASNGTPSSHSIRTDALRVEQTTNDHGDIKKGKSMENNRRKKTALFTALRKTKKNTKDTDSLGALAASRGSLAHPDVTNQVVYMKDIVCYLSLLEGGKPEDKLEFMFRLYDTDDNGILDSSELDCIVNQMMHVAEYLGWDVTELRPILQDMMIEIDFDSDGTVSLEEWIRGGMTTIPLLVLLGLESNVKDDGSHVWRLKHYNKPAYCNLCLNLLVGFGKQGLSCTFCKYTVHERCVQRAPACCISTYVKSKRTTNYRGSILGKQPKNLSRKDAEVWGEVPIMNHHWVEGNSPGKCDRCKKSIKSYNGITGLHCRWCKITLHNKCASHVKPECNMGEFRDHILPPTAICPAVLGRVNSVRKSLHGKPQPSTGIEERRSTLTPKDSNASEDVSDGGPQRRGVCRTDSMSIEGQGLQVTPLPGTHPLVVFVNPKSGGRQGERIMRKFQYLLNPRQVYNLGKGGPNAGLKFFKDVPDFRVLCCGGDGTVGWVLDCIDKLCIEPRPSVAILPLGTGNDLARCLNWGGGYAGGSLPKILQDIEVSDAVELDRWHIEFSTTDTSEQGDPVPYNIINNYFSIGVDASIAHRFHTMREKHPEKFNSRMKNKLWYFEFGTSETFTSTCKNLHEDIDIMCDGVSLDLASGPSLEGIAVMNIPSIYGGSNLWGDTPSKKKQRKLEKKLQRNRERDGDSHSTVGLTQSNIDLMFARQSIGDKLLEVVGLEGSLHVGQVKAGIRSSGRRLAQCQTVTIRTRKRVPMQIDGEPWLQPPCTISITHKNSTPMQKGPPPKKSFSGIRKLFGKGSIDVDESSDVHL</sequence>
<dbReference type="Pfam" id="PF00781">
    <property type="entry name" value="DAGK_cat"/>
    <property type="match status" value="1"/>
</dbReference>
<evidence type="ECO:0000256" key="1">
    <source>
        <dbReference type="ARBA" id="ARBA00009280"/>
    </source>
</evidence>
<keyword evidence="3" id="KW-0479">Metal-binding</keyword>
<comment type="similarity">
    <text evidence="1 11">Belongs to the eukaryotic diacylglycerol kinase family.</text>
</comment>
<dbReference type="InterPro" id="IPR018247">
    <property type="entry name" value="EF_Hand_1_Ca_BS"/>
</dbReference>
<dbReference type="OMA" id="HNGKSDH"/>
<feature type="domain" description="DAGKc" evidence="14">
    <location>
        <begin position="650"/>
        <end position="784"/>
    </location>
</feature>
<dbReference type="SUPFAM" id="SSF111331">
    <property type="entry name" value="NAD kinase/diacylglycerol kinase-like"/>
    <property type="match status" value="1"/>
</dbReference>
<dbReference type="SMART" id="SM00109">
    <property type="entry name" value="C1"/>
    <property type="match status" value="2"/>
</dbReference>
<dbReference type="FunFam" id="3.30.60.20:FF:000016">
    <property type="entry name" value="Diacylglycerol kinase"/>
    <property type="match status" value="1"/>
</dbReference>
<dbReference type="SUPFAM" id="SSF47473">
    <property type="entry name" value="EF-hand"/>
    <property type="match status" value="2"/>
</dbReference>
<dbReference type="FunFam" id="3.30.60.20:FF:000013">
    <property type="entry name" value="Diacylglycerol kinase"/>
    <property type="match status" value="1"/>
</dbReference>
<keyword evidence="10 11" id="KW-0067">ATP-binding</keyword>
<keyword evidence="5 11" id="KW-0547">Nucleotide-binding</keyword>
<dbReference type="EC" id="2.7.1.107" evidence="11"/>
<dbReference type="FunFam" id="1.10.238.10:FF:000017">
    <property type="entry name" value="Diacylglycerol kinase"/>
    <property type="match status" value="1"/>
</dbReference>
<dbReference type="Pfam" id="PF13499">
    <property type="entry name" value="EF-hand_7"/>
    <property type="match status" value="1"/>
</dbReference>
<dbReference type="PROSITE" id="PS00479">
    <property type="entry name" value="ZF_DAG_PE_1"/>
    <property type="match status" value="2"/>
</dbReference>
<dbReference type="Gene3D" id="3.40.50.10330">
    <property type="entry name" value="Probable inorganic polyphosphate/atp-NAD kinase, domain 1"/>
    <property type="match status" value="1"/>
</dbReference>
<dbReference type="Pfam" id="PF00130">
    <property type="entry name" value="C1_1"/>
    <property type="match status" value="2"/>
</dbReference>
<evidence type="ECO:0000256" key="6">
    <source>
        <dbReference type="ARBA" id="ARBA00022771"/>
    </source>
</evidence>
<dbReference type="GO" id="GO:0035556">
    <property type="term" value="P:intracellular signal transduction"/>
    <property type="evidence" value="ECO:0000318"/>
    <property type="project" value="GO_Central"/>
</dbReference>
<dbReference type="InterPro" id="IPR046349">
    <property type="entry name" value="C1-like_sf"/>
</dbReference>
<dbReference type="GO" id="GO:0005886">
    <property type="term" value="C:plasma membrane"/>
    <property type="evidence" value="ECO:0000318"/>
    <property type="project" value="GO_Central"/>
</dbReference>
<reference evidence="17" key="1">
    <citation type="submission" date="2015-02" db="EMBL/GenBank/DDBJ databases">
        <title>Genome sequencing for Strongylocentrotus purpuratus.</title>
        <authorList>
            <person name="Murali S."/>
            <person name="Liu Y."/>
            <person name="Vee V."/>
            <person name="English A."/>
            <person name="Wang M."/>
            <person name="Skinner E."/>
            <person name="Han Y."/>
            <person name="Muzny D.M."/>
            <person name="Worley K.C."/>
            <person name="Gibbs R.A."/>
        </authorList>
    </citation>
    <scope>NUCLEOTIDE SEQUENCE</scope>
</reference>
<feature type="region of interest" description="Disordered" evidence="12">
    <location>
        <begin position="591"/>
        <end position="634"/>
    </location>
</feature>
<dbReference type="Proteomes" id="UP000007110">
    <property type="component" value="Unassembled WGS sequence"/>
</dbReference>
<evidence type="ECO:0000256" key="4">
    <source>
        <dbReference type="ARBA" id="ARBA00022737"/>
    </source>
</evidence>
<evidence type="ECO:0000256" key="12">
    <source>
        <dbReference type="SAM" id="MobiDB-lite"/>
    </source>
</evidence>
<dbReference type="Gene3D" id="3.30.60.20">
    <property type="match status" value="2"/>
</dbReference>
<dbReference type="InterPro" id="IPR047471">
    <property type="entry name" value="C1_DGKbeta-like_rpt1"/>
</dbReference>
<dbReference type="GO" id="GO:0005509">
    <property type="term" value="F:calcium ion binding"/>
    <property type="evidence" value="ECO:0007669"/>
    <property type="project" value="InterPro"/>
</dbReference>
<dbReference type="EnsemblMetazoa" id="XM_011666197">
    <property type="protein sequence ID" value="XP_011664499"/>
    <property type="gene ID" value="LOC580494"/>
</dbReference>
<dbReference type="PROSITE" id="PS50146">
    <property type="entry name" value="DAGK"/>
    <property type="match status" value="1"/>
</dbReference>
<evidence type="ECO:0000256" key="3">
    <source>
        <dbReference type="ARBA" id="ARBA00022723"/>
    </source>
</evidence>
<evidence type="ECO:0000256" key="11">
    <source>
        <dbReference type="RuleBase" id="RU361128"/>
    </source>
</evidence>
<dbReference type="GO" id="GO:0008270">
    <property type="term" value="F:zinc ion binding"/>
    <property type="evidence" value="ECO:0007669"/>
    <property type="project" value="UniProtKB-KW"/>
</dbReference>
<protein>
    <recommendedName>
        <fullName evidence="11">Diacylglycerol kinase</fullName>
        <shortName evidence="11">DAG kinase</shortName>
        <ecNumber evidence="11">2.7.1.107</ecNumber>
    </recommendedName>
</protein>
<organism evidence="16 17">
    <name type="scientific">Strongylocentrotus purpuratus</name>
    <name type="common">Purple sea urchin</name>
    <dbReference type="NCBI Taxonomy" id="7668"/>
    <lineage>
        <taxon>Eukaryota</taxon>
        <taxon>Metazoa</taxon>
        <taxon>Echinodermata</taxon>
        <taxon>Eleutherozoa</taxon>
        <taxon>Echinozoa</taxon>
        <taxon>Echinoidea</taxon>
        <taxon>Euechinoidea</taxon>
        <taxon>Echinacea</taxon>
        <taxon>Camarodonta</taxon>
        <taxon>Echinidea</taxon>
        <taxon>Strongylocentrotidae</taxon>
        <taxon>Strongylocentrotus</taxon>
    </lineage>
</organism>
<dbReference type="FunFam" id="3.40.50.10330:FF:000003">
    <property type="entry name" value="Diacylglycerol kinase"/>
    <property type="match status" value="1"/>
</dbReference>
<dbReference type="RefSeq" id="XP_011664499.1">
    <property type="nucleotide sequence ID" value="XM_011666197.2"/>
</dbReference>
<dbReference type="CDD" id="cd20845">
    <property type="entry name" value="C1_DGKbeta_rpt1"/>
    <property type="match status" value="1"/>
</dbReference>
<dbReference type="CDD" id="cd20851">
    <property type="entry name" value="C1_DGK_typeI_like_rpt2"/>
    <property type="match status" value="1"/>
</dbReference>
<dbReference type="SMART" id="SM00054">
    <property type="entry name" value="EFh"/>
    <property type="match status" value="2"/>
</dbReference>
<evidence type="ECO:0000259" key="13">
    <source>
        <dbReference type="PROSITE" id="PS50081"/>
    </source>
</evidence>
<dbReference type="InParanoid" id="A0A7M7HK80"/>
<dbReference type="GO" id="GO:0006654">
    <property type="term" value="P:phosphatidic acid biosynthetic process"/>
    <property type="evidence" value="ECO:0000318"/>
    <property type="project" value="GO_Central"/>
</dbReference>
<keyword evidence="17" id="KW-1185">Reference proteome</keyword>
<keyword evidence="7 11" id="KW-0418">Kinase</keyword>
<dbReference type="InterPro" id="IPR029477">
    <property type="entry name" value="DAG_kinase_typeI_N"/>
</dbReference>
<feature type="compositionally biased region" description="Low complexity" evidence="12">
    <location>
        <begin position="217"/>
        <end position="236"/>
    </location>
</feature>
<dbReference type="SUPFAM" id="SSF57889">
    <property type="entry name" value="Cysteine-rich domain"/>
    <property type="match status" value="2"/>
</dbReference>
<feature type="domain" description="EF-hand" evidence="15">
    <location>
        <begin position="329"/>
        <end position="364"/>
    </location>
</feature>
<feature type="compositionally biased region" description="Basic and acidic residues" evidence="12">
    <location>
        <begin position="21"/>
        <end position="33"/>
    </location>
</feature>
<proteinExistence type="inferred from homology"/>
<evidence type="ECO:0000256" key="5">
    <source>
        <dbReference type="ARBA" id="ARBA00022741"/>
    </source>
</evidence>
<dbReference type="GO" id="GO:0004143">
    <property type="term" value="F:ATP-dependent diacylglycerol kinase activity"/>
    <property type="evidence" value="ECO:0000318"/>
    <property type="project" value="GO_Central"/>
</dbReference>
<feature type="domain" description="Phorbol-ester/DAG-type" evidence="13">
    <location>
        <begin position="514"/>
        <end position="563"/>
    </location>
</feature>
<dbReference type="GO" id="GO:0046339">
    <property type="term" value="P:diacylglycerol metabolic process"/>
    <property type="evidence" value="ECO:0000318"/>
    <property type="project" value="GO_Central"/>
</dbReference>
<dbReference type="InterPro" id="IPR001206">
    <property type="entry name" value="Diacylglycerol_kinase_cat_dom"/>
</dbReference>
<reference evidence="16" key="2">
    <citation type="submission" date="2021-01" db="UniProtKB">
        <authorList>
            <consortium name="EnsemblMetazoa"/>
        </authorList>
    </citation>
    <scope>IDENTIFICATION</scope>
</reference>
<dbReference type="InterPro" id="IPR016064">
    <property type="entry name" value="NAD/diacylglycerol_kinase_sf"/>
</dbReference>
<keyword evidence="9" id="KW-0106">Calcium</keyword>
<keyword evidence="8" id="KW-0862">Zinc</keyword>
<evidence type="ECO:0000256" key="9">
    <source>
        <dbReference type="ARBA" id="ARBA00022837"/>
    </source>
</evidence>
<keyword evidence="6" id="KW-0863">Zinc-finger</keyword>
<dbReference type="CDD" id="cd00051">
    <property type="entry name" value="EFh"/>
    <property type="match status" value="1"/>
</dbReference>
<dbReference type="GO" id="GO:0007200">
    <property type="term" value="P:phospholipase C-activating G protein-coupled receptor signaling pathway"/>
    <property type="evidence" value="ECO:0007669"/>
    <property type="project" value="InterPro"/>
</dbReference>
<evidence type="ECO:0000259" key="14">
    <source>
        <dbReference type="PROSITE" id="PS50146"/>
    </source>
</evidence>
<dbReference type="GeneID" id="580494"/>
<feature type="region of interest" description="Disordered" evidence="12">
    <location>
        <begin position="189"/>
        <end position="272"/>
    </location>
</feature>
<comment type="catalytic activity">
    <reaction evidence="11">
        <text>a 1,2-diacyl-sn-glycerol + ATP = a 1,2-diacyl-sn-glycero-3-phosphate + ADP + H(+)</text>
        <dbReference type="Rhea" id="RHEA:10272"/>
        <dbReference type="ChEBI" id="CHEBI:15378"/>
        <dbReference type="ChEBI" id="CHEBI:17815"/>
        <dbReference type="ChEBI" id="CHEBI:30616"/>
        <dbReference type="ChEBI" id="CHEBI:58608"/>
        <dbReference type="ChEBI" id="CHEBI:456216"/>
        <dbReference type="EC" id="2.7.1.107"/>
    </reaction>
</comment>
<dbReference type="InterPro" id="IPR002048">
    <property type="entry name" value="EF_hand_dom"/>
</dbReference>
<dbReference type="PANTHER" id="PTHR11255">
    <property type="entry name" value="DIACYLGLYCEROL KINASE"/>
    <property type="match status" value="1"/>
</dbReference>
<dbReference type="Gene3D" id="1.10.238.10">
    <property type="entry name" value="EF-hand"/>
    <property type="match status" value="1"/>
</dbReference>
<feature type="region of interest" description="Disordered" evidence="12">
    <location>
        <begin position="1"/>
        <end position="35"/>
    </location>
</feature>
<dbReference type="InterPro" id="IPR000756">
    <property type="entry name" value="Diacylglycerol_kin_accessory"/>
</dbReference>
<dbReference type="PROSITE" id="PS00018">
    <property type="entry name" value="EF_HAND_1"/>
    <property type="match status" value="2"/>
</dbReference>
<name>A0A7M7HK80_STRPU</name>
<dbReference type="CTD" id="1607"/>
<dbReference type="KEGG" id="spu:580494"/>
<dbReference type="InterPro" id="IPR011992">
    <property type="entry name" value="EF-hand-dom_pair"/>
</dbReference>
<dbReference type="PANTHER" id="PTHR11255:SF48">
    <property type="entry name" value="DIACYLGLYCEROL KINASE 1"/>
    <property type="match status" value="1"/>
</dbReference>
<accession>A0A7M7HK80</accession>
<feature type="compositionally biased region" description="Polar residues" evidence="12">
    <location>
        <begin position="609"/>
        <end position="619"/>
    </location>
</feature>
<feature type="domain" description="Phorbol-ester/DAG-type" evidence="13">
    <location>
        <begin position="424"/>
        <end position="474"/>
    </location>
</feature>
<feature type="compositionally biased region" description="Basic and acidic residues" evidence="12">
    <location>
        <begin position="243"/>
        <end position="269"/>
    </location>
</feature>
<dbReference type="InterPro" id="IPR017438">
    <property type="entry name" value="ATP-NAD_kinase_N"/>
</dbReference>
<dbReference type="InterPro" id="IPR038199">
    <property type="entry name" value="DGK_typeI_N_sf"/>
</dbReference>
<dbReference type="InterPro" id="IPR037607">
    <property type="entry name" value="DGK"/>
</dbReference>
<evidence type="ECO:0000256" key="2">
    <source>
        <dbReference type="ARBA" id="ARBA00022679"/>
    </source>
</evidence>
<evidence type="ECO:0000313" key="17">
    <source>
        <dbReference type="Proteomes" id="UP000007110"/>
    </source>
</evidence>
<evidence type="ECO:0000313" key="16">
    <source>
        <dbReference type="EnsemblMetazoa" id="XP_011664499"/>
    </source>
</evidence>
<feature type="compositionally biased region" description="Low complexity" evidence="12">
    <location>
        <begin position="195"/>
        <end position="210"/>
    </location>
</feature>
<dbReference type="PROSITE" id="PS50081">
    <property type="entry name" value="ZF_DAG_PE_2"/>
    <property type="match status" value="2"/>
</dbReference>
<dbReference type="GO" id="GO:0005524">
    <property type="term" value="F:ATP binding"/>
    <property type="evidence" value="ECO:0007669"/>
    <property type="project" value="UniProtKB-KW"/>
</dbReference>
<evidence type="ECO:0000259" key="15">
    <source>
        <dbReference type="PROSITE" id="PS50222"/>
    </source>
</evidence>
<dbReference type="SMART" id="SM00045">
    <property type="entry name" value="DAGKa"/>
    <property type="match status" value="1"/>
</dbReference>
<dbReference type="AlphaFoldDB" id="A0A7M7HK80"/>
<dbReference type="Gene3D" id="1.10.238.110">
    <property type="entry name" value="Diacylglycerol kinase alpha"/>
    <property type="match status" value="2"/>
</dbReference>
<dbReference type="PROSITE" id="PS50222">
    <property type="entry name" value="EF_HAND_2"/>
    <property type="match status" value="2"/>
</dbReference>
<evidence type="ECO:0000256" key="10">
    <source>
        <dbReference type="ARBA" id="ARBA00022840"/>
    </source>
</evidence>
<feature type="compositionally biased region" description="Polar residues" evidence="12">
    <location>
        <begin position="9"/>
        <end position="20"/>
    </location>
</feature>
<dbReference type="InterPro" id="IPR002219">
    <property type="entry name" value="PKC_DAG/PE"/>
</dbReference>
<dbReference type="Pfam" id="PF14513">
    <property type="entry name" value="DAG_kinase_N"/>
    <property type="match status" value="1"/>
</dbReference>
<evidence type="ECO:0000256" key="8">
    <source>
        <dbReference type="ARBA" id="ARBA00022833"/>
    </source>
</evidence>